<name>F4GLB7_PARC1</name>
<evidence type="ECO:0000256" key="4">
    <source>
        <dbReference type="ARBA" id="ARBA00023163"/>
    </source>
</evidence>
<dbReference type="PRINTS" id="PR00039">
    <property type="entry name" value="HTHLYSR"/>
</dbReference>
<dbReference type="SUPFAM" id="SSF53850">
    <property type="entry name" value="Periplasmic binding protein-like II"/>
    <property type="match status" value="1"/>
</dbReference>
<gene>
    <name evidence="6" type="ordered locus">Spico_1751</name>
</gene>
<evidence type="ECO:0000313" key="7">
    <source>
        <dbReference type="Proteomes" id="UP000007939"/>
    </source>
</evidence>
<dbReference type="HOGENOM" id="CLU_039613_6_2_12"/>
<dbReference type="GO" id="GO:0003677">
    <property type="term" value="F:DNA binding"/>
    <property type="evidence" value="ECO:0007669"/>
    <property type="project" value="UniProtKB-KW"/>
</dbReference>
<accession>F4GLB7</accession>
<evidence type="ECO:0000256" key="3">
    <source>
        <dbReference type="ARBA" id="ARBA00023125"/>
    </source>
</evidence>
<comment type="similarity">
    <text evidence="1">Belongs to the LysR transcriptional regulatory family.</text>
</comment>
<evidence type="ECO:0000259" key="5">
    <source>
        <dbReference type="PROSITE" id="PS50931"/>
    </source>
</evidence>
<reference evidence="6 7" key="2">
    <citation type="journal article" date="2012" name="Stand. Genomic Sci.">
        <title>Complete genome sequence of the termite hindgut bacterium Spirochaeta coccoides type strain (SPN1(T)), reclassification in the genus Sphaerochaeta as Sphaerochaeta coccoides comb. nov. and emendations of the family Spirochaetaceae and the genus Sphaerochaeta.</title>
        <authorList>
            <person name="Abt B."/>
            <person name="Han C."/>
            <person name="Scheuner C."/>
            <person name="Lu M."/>
            <person name="Lapidus A."/>
            <person name="Nolan M."/>
            <person name="Lucas S."/>
            <person name="Hammon N."/>
            <person name="Deshpande S."/>
            <person name="Cheng J.F."/>
            <person name="Tapia R."/>
            <person name="Goodwin L.A."/>
            <person name="Pitluck S."/>
            <person name="Liolios K."/>
            <person name="Pagani I."/>
            <person name="Ivanova N."/>
            <person name="Mavromatis K."/>
            <person name="Mikhailova N."/>
            <person name="Huntemann M."/>
            <person name="Pati A."/>
            <person name="Chen A."/>
            <person name="Palaniappan K."/>
            <person name="Land M."/>
            <person name="Hauser L."/>
            <person name="Brambilla E.M."/>
            <person name="Rohde M."/>
            <person name="Spring S."/>
            <person name="Gronow S."/>
            <person name="Goker M."/>
            <person name="Woyke T."/>
            <person name="Bristow J."/>
            <person name="Eisen J.A."/>
            <person name="Markowitz V."/>
            <person name="Hugenholtz P."/>
            <person name="Kyrpides N.C."/>
            <person name="Klenk H.P."/>
            <person name="Detter J.C."/>
        </authorList>
    </citation>
    <scope>NUCLEOTIDE SEQUENCE [LARGE SCALE GENOMIC DNA]</scope>
    <source>
        <strain evidence="7">ATCC BAA-1237 / DSM 17374 / SPN1</strain>
    </source>
</reference>
<dbReference type="Pfam" id="PF03466">
    <property type="entry name" value="LysR_substrate"/>
    <property type="match status" value="1"/>
</dbReference>
<keyword evidence="4" id="KW-0804">Transcription</keyword>
<dbReference type="InterPro" id="IPR036388">
    <property type="entry name" value="WH-like_DNA-bd_sf"/>
</dbReference>
<dbReference type="EMBL" id="CP002659">
    <property type="protein sequence ID" value="AEC02949.1"/>
    <property type="molecule type" value="Genomic_DNA"/>
</dbReference>
<dbReference type="STRING" id="760011.Spico_1751"/>
<proteinExistence type="inferred from homology"/>
<dbReference type="InterPro" id="IPR050950">
    <property type="entry name" value="HTH-type_LysR_regulators"/>
</dbReference>
<dbReference type="SUPFAM" id="SSF46785">
    <property type="entry name" value="Winged helix' DNA-binding domain"/>
    <property type="match status" value="1"/>
</dbReference>
<dbReference type="Gene3D" id="1.10.10.10">
    <property type="entry name" value="Winged helix-like DNA-binding domain superfamily/Winged helix DNA-binding domain"/>
    <property type="match status" value="1"/>
</dbReference>
<dbReference type="KEGG" id="scc:Spico_1751"/>
<evidence type="ECO:0000313" key="6">
    <source>
        <dbReference type="EMBL" id="AEC02949.1"/>
    </source>
</evidence>
<protein>
    <submittedName>
        <fullName evidence="6">Transcriptional regulator, LysR family</fullName>
    </submittedName>
</protein>
<dbReference type="GO" id="GO:0003700">
    <property type="term" value="F:DNA-binding transcription factor activity"/>
    <property type="evidence" value="ECO:0007669"/>
    <property type="project" value="InterPro"/>
</dbReference>
<evidence type="ECO:0000256" key="1">
    <source>
        <dbReference type="ARBA" id="ARBA00009437"/>
    </source>
</evidence>
<dbReference type="InterPro" id="IPR005119">
    <property type="entry name" value="LysR_subst-bd"/>
</dbReference>
<reference evidence="7" key="1">
    <citation type="submission" date="2011-04" db="EMBL/GenBank/DDBJ databases">
        <title>The complete genome of Spirochaeta coccoides DSM 17374.</title>
        <authorList>
            <person name="Lucas S."/>
            <person name="Copeland A."/>
            <person name="Lapidus A."/>
            <person name="Bruce D."/>
            <person name="Goodwin L."/>
            <person name="Pitluck S."/>
            <person name="Peters L."/>
            <person name="Kyrpides N."/>
            <person name="Mavromatis K."/>
            <person name="Pagani I."/>
            <person name="Ivanova N."/>
            <person name="Ovchinnikova G."/>
            <person name="Lu M."/>
            <person name="Detter J.C."/>
            <person name="Tapia R."/>
            <person name="Han C."/>
            <person name="Land M."/>
            <person name="Hauser L."/>
            <person name="Markowitz V."/>
            <person name="Cheng J.-F."/>
            <person name="Hugenholtz P."/>
            <person name="Woyke T."/>
            <person name="Wu D."/>
            <person name="Spring S."/>
            <person name="Schroeder M."/>
            <person name="Brambilla E."/>
            <person name="Klenk H.-P."/>
            <person name="Eisen J.A."/>
        </authorList>
    </citation>
    <scope>NUCLEOTIDE SEQUENCE [LARGE SCALE GENOMIC DNA]</scope>
    <source>
        <strain evidence="7">ATCC BAA-1237 / DSM 17374 / SPN1</strain>
    </source>
</reference>
<keyword evidence="2" id="KW-0805">Transcription regulation</keyword>
<feature type="domain" description="HTH lysR-type" evidence="5">
    <location>
        <begin position="1"/>
        <end position="58"/>
    </location>
</feature>
<dbReference type="Pfam" id="PF00126">
    <property type="entry name" value="HTH_1"/>
    <property type="match status" value="1"/>
</dbReference>
<dbReference type="InterPro" id="IPR036390">
    <property type="entry name" value="WH_DNA-bd_sf"/>
</dbReference>
<keyword evidence="3" id="KW-0238">DNA-binding</keyword>
<dbReference type="PANTHER" id="PTHR30419:SF8">
    <property type="entry name" value="NITROGEN ASSIMILATION TRANSCRIPTIONAL ACTIVATOR-RELATED"/>
    <property type="match status" value="1"/>
</dbReference>
<dbReference type="AlphaFoldDB" id="F4GLB7"/>
<dbReference type="PROSITE" id="PS50931">
    <property type="entry name" value="HTH_LYSR"/>
    <property type="match status" value="1"/>
</dbReference>
<dbReference type="InterPro" id="IPR000847">
    <property type="entry name" value="LysR_HTH_N"/>
</dbReference>
<dbReference type="GO" id="GO:0005829">
    <property type="term" value="C:cytosol"/>
    <property type="evidence" value="ECO:0007669"/>
    <property type="project" value="TreeGrafter"/>
</dbReference>
<sequence length="317" mass="35589">MNTKDVDYILEIAKFQSISQAAKSLYISQPALSRFLANLEDDLQTPLFVRGKNMLTLTEGGKIYVEYAQAVREKHFQMLNTIEALRSHRRSIIWIGYTLASNFPTFAYTSQEFNTLHPDVELQFIRVYSRDIKANLLDSTLAFALSSPPDEGDPIAYHNCFSSPLLVVIPKSFPLSLSPVMLEDGGYPWVDIRALADLPFALADKTSGIRKLIDKSLADMGVTLRNVPITTDNSLSALFYTEQGKHLCITTENIINNFQMRGKYHVYRFGTPPVTRKSGILHLKAKDFTAPEKACFELLKKYYSSTPSLKKSGAGGR</sequence>
<dbReference type="Proteomes" id="UP000007939">
    <property type="component" value="Chromosome"/>
</dbReference>
<organism evidence="6 7">
    <name type="scientific">Parasphaerochaeta coccoides (strain ATCC BAA-1237 / DSM 17374 / SPN1)</name>
    <name type="common">Sphaerochaeta coccoides</name>
    <dbReference type="NCBI Taxonomy" id="760011"/>
    <lineage>
        <taxon>Bacteria</taxon>
        <taxon>Pseudomonadati</taxon>
        <taxon>Spirochaetota</taxon>
        <taxon>Spirochaetia</taxon>
        <taxon>Spirochaetales</taxon>
        <taxon>Sphaerochaetaceae</taxon>
        <taxon>Parasphaerochaeta</taxon>
    </lineage>
</organism>
<dbReference type="CDD" id="cd05466">
    <property type="entry name" value="PBP2_LTTR_substrate"/>
    <property type="match status" value="1"/>
</dbReference>
<evidence type="ECO:0000256" key="2">
    <source>
        <dbReference type="ARBA" id="ARBA00023015"/>
    </source>
</evidence>
<dbReference type="Gene3D" id="3.40.190.290">
    <property type="match status" value="1"/>
</dbReference>
<keyword evidence="7" id="KW-1185">Reference proteome</keyword>
<dbReference type="eggNOG" id="COG0583">
    <property type="taxonomic scope" value="Bacteria"/>
</dbReference>
<dbReference type="PANTHER" id="PTHR30419">
    <property type="entry name" value="HTH-TYPE TRANSCRIPTIONAL REGULATOR YBHD"/>
    <property type="match status" value="1"/>
</dbReference>